<dbReference type="InterPro" id="IPR037272">
    <property type="entry name" value="SNS_sf"/>
</dbReference>
<feature type="transmembrane region" description="Helical" evidence="6">
    <location>
        <begin position="51"/>
        <end position="70"/>
    </location>
</feature>
<accession>A0ABV1AFQ9</accession>
<sequence length="112" mass="12669">MRSFRCKKLLFVLHKSLRHSGFFLQTPSVSSGIGFATQVVIAYAAVSYIVIQAWAFFYLFSSFSAELPWASCRNSWNTGRCSKKRTKLNKNILLMSISIIVLIIPQPGPEHI</sequence>
<dbReference type="InterPro" id="IPR000175">
    <property type="entry name" value="Na/ntran_symport"/>
</dbReference>
<keyword evidence="2" id="KW-0813">Transport</keyword>
<evidence type="ECO:0000256" key="3">
    <source>
        <dbReference type="ARBA" id="ARBA00022692"/>
    </source>
</evidence>
<keyword evidence="3 6" id="KW-0812">Transmembrane</keyword>
<feature type="transmembrane region" description="Helical" evidence="6">
    <location>
        <begin position="21"/>
        <end position="45"/>
    </location>
</feature>
<dbReference type="Proteomes" id="UP001469553">
    <property type="component" value="Unassembled WGS sequence"/>
</dbReference>
<dbReference type="PANTHER" id="PTHR11616">
    <property type="entry name" value="SODIUM/CHLORIDE DEPENDENT TRANSPORTER"/>
    <property type="match status" value="1"/>
</dbReference>
<dbReference type="EMBL" id="JAHRIP010090744">
    <property type="protein sequence ID" value="MEQ2316892.1"/>
    <property type="molecule type" value="Genomic_DNA"/>
</dbReference>
<dbReference type="PROSITE" id="PS00754">
    <property type="entry name" value="NA_NEUROTRAN_SYMP_2"/>
    <property type="match status" value="1"/>
</dbReference>
<dbReference type="SUPFAM" id="SSF161070">
    <property type="entry name" value="SNF-like"/>
    <property type="match status" value="1"/>
</dbReference>
<keyword evidence="8" id="KW-1185">Reference proteome</keyword>
<comment type="caution">
    <text evidence="7">The sequence shown here is derived from an EMBL/GenBank/DDBJ whole genome shotgun (WGS) entry which is preliminary data.</text>
</comment>
<evidence type="ECO:0000256" key="4">
    <source>
        <dbReference type="ARBA" id="ARBA00022989"/>
    </source>
</evidence>
<dbReference type="PANTHER" id="PTHR11616:SF277">
    <property type="entry name" value="TRANSPORTER"/>
    <property type="match status" value="1"/>
</dbReference>
<evidence type="ECO:0000256" key="1">
    <source>
        <dbReference type="ARBA" id="ARBA00004141"/>
    </source>
</evidence>
<evidence type="ECO:0000256" key="2">
    <source>
        <dbReference type="ARBA" id="ARBA00022448"/>
    </source>
</evidence>
<protein>
    <submittedName>
        <fullName evidence="7">Uncharacterized protein</fullName>
    </submittedName>
</protein>
<proteinExistence type="predicted"/>
<dbReference type="Pfam" id="PF00209">
    <property type="entry name" value="SNF"/>
    <property type="match status" value="1"/>
</dbReference>
<feature type="transmembrane region" description="Helical" evidence="6">
    <location>
        <begin position="91"/>
        <end position="108"/>
    </location>
</feature>
<organism evidence="7 8">
    <name type="scientific">Ameca splendens</name>
    <dbReference type="NCBI Taxonomy" id="208324"/>
    <lineage>
        <taxon>Eukaryota</taxon>
        <taxon>Metazoa</taxon>
        <taxon>Chordata</taxon>
        <taxon>Craniata</taxon>
        <taxon>Vertebrata</taxon>
        <taxon>Euteleostomi</taxon>
        <taxon>Actinopterygii</taxon>
        <taxon>Neopterygii</taxon>
        <taxon>Teleostei</taxon>
        <taxon>Neoteleostei</taxon>
        <taxon>Acanthomorphata</taxon>
        <taxon>Ovalentaria</taxon>
        <taxon>Atherinomorphae</taxon>
        <taxon>Cyprinodontiformes</taxon>
        <taxon>Goodeidae</taxon>
        <taxon>Ameca</taxon>
    </lineage>
</organism>
<evidence type="ECO:0000256" key="5">
    <source>
        <dbReference type="ARBA" id="ARBA00023136"/>
    </source>
</evidence>
<evidence type="ECO:0000313" key="8">
    <source>
        <dbReference type="Proteomes" id="UP001469553"/>
    </source>
</evidence>
<keyword evidence="5 6" id="KW-0472">Membrane</keyword>
<reference evidence="7 8" key="1">
    <citation type="submission" date="2021-06" db="EMBL/GenBank/DDBJ databases">
        <authorList>
            <person name="Palmer J.M."/>
        </authorList>
    </citation>
    <scope>NUCLEOTIDE SEQUENCE [LARGE SCALE GENOMIC DNA]</scope>
    <source>
        <strain evidence="7 8">AS_MEX2019</strain>
        <tissue evidence="7">Muscle</tissue>
    </source>
</reference>
<comment type="subcellular location">
    <subcellularLocation>
        <location evidence="1">Membrane</location>
        <topology evidence="1">Multi-pass membrane protein</topology>
    </subcellularLocation>
</comment>
<keyword evidence="4 6" id="KW-1133">Transmembrane helix</keyword>
<evidence type="ECO:0000256" key="6">
    <source>
        <dbReference type="SAM" id="Phobius"/>
    </source>
</evidence>
<gene>
    <name evidence="7" type="ORF">AMECASPLE_037066</name>
</gene>
<name>A0ABV1AFQ9_9TELE</name>
<evidence type="ECO:0000313" key="7">
    <source>
        <dbReference type="EMBL" id="MEQ2316892.1"/>
    </source>
</evidence>